<organism evidence="2 3">
    <name type="scientific">Prolixibacter bellariivorans</name>
    <dbReference type="NCBI Taxonomy" id="314319"/>
    <lineage>
        <taxon>Bacteria</taxon>
        <taxon>Pseudomonadati</taxon>
        <taxon>Bacteroidota</taxon>
        <taxon>Bacteroidia</taxon>
        <taxon>Marinilabiliales</taxon>
        <taxon>Prolixibacteraceae</taxon>
        <taxon>Prolixibacter</taxon>
    </lineage>
</organism>
<dbReference type="PANTHER" id="PTHR43283">
    <property type="entry name" value="BETA-LACTAMASE-RELATED"/>
    <property type="match status" value="1"/>
</dbReference>
<evidence type="ECO:0000259" key="1">
    <source>
        <dbReference type="Pfam" id="PF00144"/>
    </source>
</evidence>
<accession>A0A5M4AXZ9</accession>
<evidence type="ECO:0000313" key="3">
    <source>
        <dbReference type="Proteomes" id="UP000391834"/>
    </source>
</evidence>
<gene>
    <name evidence="2" type="ORF">PbJCM13498_14210</name>
</gene>
<dbReference type="EMBL" id="BLAX01000001">
    <property type="protein sequence ID" value="GET32558.1"/>
    <property type="molecule type" value="Genomic_DNA"/>
</dbReference>
<name>A0A5M4AXZ9_9BACT</name>
<protein>
    <recommendedName>
        <fullName evidence="1">Beta-lactamase-related domain-containing protein</fullName>
    </recommendedName>
</protein>
<comment type="caution">
    <text evidence="2">The sequence shown here is derived from an EMBL/GenBank/DDBJ whole genome shotgun (WGS) entry which is preliminary data.</text>
</comment>
<feature type="domain" description="Beta-lactamase-related" evidence="1">
    <location>
        <begin position="97"/>
        <end position="386"/>
    </location>
</feature>
<dbReference type="InterPro" id="IPR050789">
    <property type="entry name" value="Diverse_Enzym_Activities"/>
</dbReference>
<sequence length="403" mass="47334">MKKAIKIILLTPLALIFAALLVLSVMYSPTYMYRLITMNVADVYDYKHFENRKIEGSQDTFHFAKKLDEEYVESLFHDRVKNSGCKTFDEWAEKSQTTALIFIRRDTILYEKYFNGFSRDSYFHSQSMAKSFISFLIGAAIDDGLIASVNDPMTKYIPELKKRDPRFEKITIKNLLQMRSGLKYYEGYFPGTHIHLPWHDEAVGYYHPNVRKLLLKKIDIAREPGKSFQYCNYNTSYLGLIIERATHKTVSKYMEEKLWSRIMEYDALFSIDSKKSGFEYMPSRLIARAIDYARFGRLFLHDGNWNGQQIISKDWVFKSTREDKSIPRSIYPDWLGKGCKHTYYSYQWWGNTNCDSTFHFFANGNLGQNIYVIPDKDIIIVHCGNSLEYYNEGDLWHAAEQID</sequence>
<dbReference type="PANTHER" id="PTHR43283:SF7">
    <property type="entry name" value="BETA-LACTAMASE-RELATED DOMAIN-CONTAINING PROTEIN"/>
    <property type="match status" value="1"/>
</dbReference>
<proteinExistence type="predicted"/>
<dbReference type="Proteomes" id="UP000391834">
    <property type="component" value="Unassembled WGS sequence"/>
</dbReference>
<evidence type="ECO:0000313" key="2">
    <source>
        <dbReference type="EMBL" id="GET32558.1"/>
    </source>
</evidence>
<dbReference type="OrthoDB" id="1185352at2"/>
<dbReference type="AlphaFoldDB" id="A0A5M4AXZ9"/>
<dbReference type="SUPFAM" id="SSF56601">
    <property type="entry name" value="beta-lactamase/transpeptidase-like"/>
    <property type="match status" value="1"/>
</dbReference>
<dbReference type="RefSeq" id="WP_025865092.1">
    <property type="nucleotide sequence ID" value="NZ_BLAX01000001.1"/>
</dbReference>
<dbReference type="Gene3D" id="3.40.710.10">
    <property type="entry name" value="DD-peptidase/beta-lactamase superfamily"/>
    <property type="match status" value="1"/>
</dbReference>
<dbReference type="InterPro" id="IPR001466">
    <property type="entry name" value="Beta-lactam-related"/>
</dbReference>
<reference evidence="2 3" key="1">
    <citation type="submission" date="2019-10" db="EMBL/GenBank/DDBJ databases">
        <title>Prolixibacter strains distinguished by the presence of nitrate reductase genes were adept at nitrate-dependent anaerobic corrosion of metallic iron and carbon steel.</title>
        <authorList>
            <person name="Iino T."/>
            <person name="Shono N."/>
            <person name="Ito K."/>
            <person name="Nakamura R."/>
            <person name="Sueoka K."/>
            <person name="Harayama S."/>
            <person name="Ohkuma M."/>
        </authorList>
    </citation>
    <scope>NUCLEOTIDE SEQUENCE [LARGE SCALE GENOMIC DNA]</scope>
    <source>
        <strain evidence="2 3">JCM 13498</strain>
    </source>
</reference>
<dbReference type="Pfam" id="PF00144">
    <property type="entry name" value="Beta-lactamase"/>
    <property type="match status" value="1"/>
</dbReference>
<keyword evidence="3" id="KW-1185">Reference proteome</keyword>
<dbReference type="InterPro" id="IPR012338">
    <property type="entry name" value="Beta-lactam/transpept-like"/>
</dbReference>